<dbReference type="Pfam" id="PF13550">
    <property type="entry name" value="Phage-tail_3"/>
    <property type="match status" value="1"/>
</dbReference>
<dbReference type="Pfam" id="PF23666">
    <property type="entry name" value="Rcc01698_C"/>
    <property type="match status" value="1"/>
</dbReference>
<keyword evidence="4" id="KW-1185">Reference proteome</keyword>
<name>A0AAE3NR37_9RHOB</name>
<protein>
    <submittedName>
        <fullName evidence="3">Phage tail protein</fullName>
    </submittedName>
</protein>
<sequence>MCIRRRCAARAPTVWGWDARPYPYFPARDEVWSDGGNYARGHWLNGRASARSLAGVAAEVCLESGVAEYDVSRLYGLLRGYAAGDAGTGRAELQPLMLAYAFDAVERDGVLRFQSRNGRLDGDVEPDRLAVSDEAEADLVMVRAPEAEMAGRVRLSFIEAGADYETGAEEAIFPDEATRSVAASELPLVLTRGEARGIAERWLAEARVARDTAKFSLPPSRLGLGAGDVVRLPDETGGAADFRIDRVEMAEFQMLEAVRVEPELYVPSDAVEVAARPRPFVAPVPVYPLFLDLPLLRGDEVPHAPHVAATARPWPGSVAVYDSAADEGYGLNTLLGAAAVVGETKTALQRAAPGVLDRGAPLRVRLVSGELASASLTEVLGGANAAAIGDGSPGNWEVFQFTGAQMVGERTWEITGRLRGQAGTDGIMPEVWPAGSVVVLLDGTPAQIDLALSNRGLARHYRIGPAQRGYDDPSYTHLVEAFDGVGLRPYAPVHLAWLRDAAGDDHLSWVRRTRIDGDSWQGAEVPLGEESESYAVRVMQGGAVVAETVVSQPSFTYGAGQRAADGVAGAYAIEVAQVSVQFGPGPYRRIEIDE</sequence>
<evidence type="ECO:0000259" key="2">
    <source>
        <dbReference type="Pfam" id="PF23666"/>
    </source>
</evidence>
<feature type="domain" description="Rcc01698-like C-terminal" evidence="2">
    <location>
        <begin position="339"/>
        <end position="439"/>
    </location>
</feature>
<comment type="caution">
    <text evidence="3">The sequence shown here is derived from an EMBL/GenBank/DDBJ whole genome shotgun (WGS) entry which is preliminary data.</text>
</comment>
<dbReference type="InterPro" id="IPR056490">
    <property type="entry name" value="Rcc01698_C"/>
</dbReference>
<dbReference type="InterPro" id="IPR032876">
    <property type="entry name" value="J_dom"/>
</dbReference>
<organism evidence="3 4">
    <name type="scientific">Psychromarinibacter sediminicola</name>
    <dbReference type="NCBI Taxonomy" id="3033385"/>
    <lineage>
        <taxon>Bacteria</taxon>
        <taxon>Pseudomonadati</taxon>
        <taxon>Pseudomonadota</taxon>
        <taxon>Alphaproteobacteria</taxon>
        <taxon>Rhodobacterales</taxon>
        <taxon>Paracoccaceae</taxon>
        <taxon>Psychromarinibacter</taxon>
    </lineage>
</organism>
<evidence type="ECO:0000259" key="1">
    <source>
        <dbReference type="Pfam" id="PF13550"/>
    </source>
</evidence>
<dbReference type="AlphaFoldDB" id="A0AAE3NR37"/>
<dbReference type="EMBL" id="JARGYC010000019">
    <property type="protein sequence ID" value="MDF0600934.1"/>
    <property type="molecule type" value="Genomic_DNA"/>
</dbReference>
<gene>
    <name evidence="3" type="ORF">P1J78_09340</name>
</gene>
<dbReference type="Proteomes" id="UP001220964">
    <property type="component" value="Unassembled WGS sequence"/>
</dbReference>
<proteinExistence type="predicted"/>
<evidence type="ECO:0000313" key="4">
    <source>
        <dbReference type="Proteomes" id="UP001220964"/>
    </source>
</evidence>
<dbReference type="RefSeq" id="WP_275567075.1">
    <property type="nucleotide sequence ID" value="NZ_JARGYC010000019.1"/>
</dbReference>
<reference evidence="3" key="1">
    <citation type="submission" date="2023-03" db="EMBL/GenBank/DDBJ databases">
        <title>Multiphase analysis and comparison of six strains from genera Psychromarinibacter, Lutimaribacter, and Maritimibacter, including a novel species: Psychromarinibacter sediminicola sp. nov.</title>
        <authorList>
            <person name="Wang Y.-H."/>
            <person name="Ye M.-Q."/>
            <person name="Du Z.-J."/>
        </authorList>
    </citation>
    <scope>NUCLEOTIDE SEQUENCE</scope>
    <source>
        <strain evidence="3">C21-152</strain>
    </source>
</reference>
<accession>A0AAE3NR37</accession>
<feature type="domain" description="Tip attachment protein J" evidence="1">
    <location>
        <begin position="87"/>
        <end position="248"/>
    </location>
</feature>
<evidence type="ECO:0000313" key="3">
    <source>
        <dbReference type="EMBL" id="MDF0600934.1"/>
    </source>
</evidence>